<sequence length="270" mass="30298">MAGRPQKEFHEYLAPPNRDKHVSHEEYLSSPATAVLKYSVEAKSAADLCIRRFKNDGENYSPDALDSLQHIVTAMLPAIMGHFETYQRYLFAGVFELSPYLRNFNDKEFFQKLGKQSSFAIDPVRLAAYRGQGPSSIGVLLSDALPGWHAPGKVNSYFTCFGLNFFSDENCSRLSTLWQLRHSIVHTGGTLTLADSQKVSSLSAIGESQIAFENHFIYEVSRKLHKIVKESTNSLEAGFRSQMVANVNDAALRKIERLFEVGSSHSAWLR</sequence>
<dbReference type="EMBL" id="OBQJ01000005">
    <property type="protein sequence ID" value="SOC55702.1"/>
    <property type="molecule type" value="Genomic_DNA"/>
</dbReference>
<dbReference type="AlphaFoldDB" id="A0A285VNR9"/>
<dbReference type="OrthoDB" id="582412at2"/>
<name>A0A285VNR9_9GAMM</name>
<gene>
    <name evidence="1" type="ORF">SAMN05421509_105275</name>
</gene>
<dbReference type="RefSeq" id="WP_097023076.1">
    <property type="nucleotide sequence ID" value="NZ_OBQJ01000005.1"/>
</dbReference>
<dbReference type="Proteomes" id="UP000219023">
    <property type="component" value="Unassembled WGS sequence"/>
</dbReference>
<evidence type="ECO:0000313" key="1">
    <source>
        <dbReference type="EMBL" id="SOC55702.1"/>
    </source>
</evidence>
<evidence type="ECO:0000313" key="2">
    <source>
        <dbReference type="Proteomes" id="UP000219023"/>
    </source>
</evidence>
<protein>
    <submittedName>
        <fullName evidence="1">Uncharacterized protein</fullName>
    </submittedName>
</protein>
<proteinExistence type="predicted"/>
<organism evidence="1 2">
    <name type="scientific">Chromohalobacter canadensis</name>
    <dbReference type="NCBI Taxonomy" id="141389"/>
    <lineage>
        <taxon>Bacteria</taxon>
        <taxon>Pseudomonadati</taxon>
        <taxon>Pseudomonadota</taxon>
        <taxon>Gammaproteobacteria</taxon>
        <taxon>Oceanospirillales</taxon>
        <taxon>Halomonadaceae</taxon>
        <taxon>Chromohalobacter</taxon>
    </lineage>
</organism>
<reference evidence="1 2" key="1">
    <citation type="submission" date="2017-08" db="EMBL/GenBank/DDBJ databases">
        <authorList>
            <person name="de Groot N.N."/>
        </authorList>
    </citation>
    <scope>NUCLEOTIDE SEQUENCE [LARGE SCALE GENOMIC DNA]</scope>
    <source>
        <strain evidence="1 2">USBA 855</strain>
    </source>
</reference>
<accession>A0A285VNR9</accession>